<protein>
    <submittedName>
        <fullName evidence="1">Uncharacterized protein</fullName>
    </submittedName>
</protein>
<dbReference type="Proteomes" id="UP001055439">
    <property type="component" value="Chromosome 2"/>
</dbReference>
<dbReference type="EMBL" id="CP097504">
    <property type="protein sequence ID" value="URD85593.1"/>
    <property type="molecule type" value="Genomic_DNA"/>
</dbReference>
<dbReference type="AlphaFoldDB" id="A0A9E7F1C0"/>
<gene>
    <name evidence="1" type="ORF">MUK42_28119</name>
</gene>
<evidence type="ECO:0000313" key="1">
    <source>
        <dbReference type="EMBL" id="URD85593.1"/>
    </source>
</evidence>
<accession>A0A9E7F1C0</accession>
<organism evidence="1 2">
    <name type="scientific">Musa troglodytarum</name>
    <name type="common">fe'i banana</name>
    <dbReference type="NCBI Taxonomy" id="320322"/>
    <lineage>
        <taxon>Eukaryota</taxon>
        <taxon>Viridiplantae</taxon>
        <taxon>Streptophyta</taxon>
        <taxon>Embryophyta</taxon>
        <taxon>Tracheophyta</taxon>
        <taxon>Spermatophyta</taxon>
        <taxon>Magnoliopsida</taxon>
        <taxon>Liliopsida</taxon>
        <taxon>Zingiberales</taxon>
        <taxon>Musaceae</taxon>
        <taxon>Musa</taxon>
    </lineage>
</organism>
<reference evidence="1" key="1">
    <citation type="submission" date="2022-05" db="EMBL/GenBank/DDBJ databases">
        <title>The Musa troglodytarum L. genome provides insights into the mechanism of non-climacteric behaviour and enrichment of carotenoids.</title>
        <authorList>
            <person name="Wang J."/>
        </authorList>
    </citation>
    <scope>NUCLEOTIDE SEQUENCE</scope>
    <source>
        <tissue evidence="1">Leaf</tissue>
    </source>
</reference>
<keyword evidence="2" id="KW-1185">Reference proteome</keyword>
<name>A0A9E7F1C0_9LILI</name>
<evidence type="ECO:0000313" key="2">
    <source>
        <dbReference type="Proteomes" id="UP001055439"/>
    </source>
</evidence>
<sequence>MERPVFHVEPSSLRCSWTATFLYLSFSATDRLWILEAPRLIPVRWFVRIAPSTGFPWPRSCSSLNSAYQSRHDPLALFFVSSSPFSTSRSHGGRRRYCRRYWLLPWPDFTF</sequence>
<proteinExistence type="predicted"/>